<evidence type="ECO:0000313" key="1">
    <source>
        <dbReference type="EMBL" id="ADM96949.1"/>
    </source>
</evidence>
<dbReference type="KEGG" id="ddd:Dda3937_04469"/>
<proteinExistence type="predicted"/>
<keyword evidence="2" id="KW-1185">Reference proteome</keyword>
<sequence length="128" mass="14068">MLKAIAAKELLLSGTISPDAHYMCRRAAGKPDVQSITLYTRHTSSCRCVGFITQPIPGPRPFGAAASCVQLCSRQSCHSPQSLTYVSSWGFAASPRYKTHYESCPEGPTLCIVQNATRFVLQLELFWV</sequence>
<evidence type="ECO:0000313" key="2">
    <source>
        <dbReference type="Proteomes" id="UP000006859"/>
    </source>
</evidence>
<accession>E0SMK2</accession>
<organism evidence="1 2">
    <name type="scientific">Dickeya dadantii (strain 3937)</name>
    <name type="common">Erwinia chrysanthemi (strain 3937)</name>
    <dbReference type="NCBI Taxonomy" id="198628"/>
    <lineage>
        <taxon>Bacteria</taxon>
        <taxon>Pseudomonadati</taxon>
        <taxon>Pseudomonadota</taxon>
        <taxon>Gammaproteobacteria</taxon>
        <taxon>Enterobacterales</taxon>
        <taxon>Pectobacteriaceae</taxon>
        <taxon>Dickeya</taxon>
    </lineage>
</organism>
<name>E0SMK2_DICD3</name>
<gene>
    <name evidence="1" type="ordered locus">Dda3937_04469</name>
</gene>
<dbReference type="Proteomes" id="UP000006859">
    <property type="component" value="Chromosome"/>
</dbReference>
<reference evidence="1 2" key="1">
    <citation type="journal article" date="2011" name="J. Bacteriol.">
        <title>Genome sequence of the plant-pathogenic bacterium Dickeya dadantii 3937.</title>
        <authorList>
            <person name="Glasner J.D."/>
            <person name="Yang C.H."/>
            <person name="Reverchon S."/>
            <person name="Hugouvieux-Cotte-Pattat N."/>
            <person name="Condemine G."/>
            <person name="Bohin J.P."/>
            <person name="Van Gijsegem F."/>
            <person name="Yang S."/>
            <person name="Franza T."/>
            <person name="Expert D."/>
            <person name="Plunkett G. III"/>
            <person name="San Francisco M.J."/>
            <person name="Charkowski A.O."/>
            <person name="Py B."/>
            <person name="Bell K."/>
            <person name="Rauscher L."/>
            <person name="Rodriguez-Palenzuela P."/>
            <person name="Toussaint A."/>
            <person name="Holeva M.C."/>
            <person name="He S.Y."/>
            <person name="Douet V."/>
            <person name="Boccara M."/>
            <person name="Blanco C."/>
            <person name="Toth I."/>
            <person name="Anderson B.D."/>
            <person name="Biehl B.S."/>
            <person name="Mau B."/>
            <person name="Flynn S.M."/>
            <person name="Barras F."/>
            <person name="Lindeberg M."/>
            <person name="Birch P.R."/>
            <person name="Tsuyumu S."/>
            <person name="Shi X."/>
            <person name="Hibbing M."/>
            <person name="Yap M.N."/>
            <person name="Carpentier M."/>
            <person name="Dassa E."/>
            <person name="Umehara M."/>
            <person name="Kim J.F."/>
            <person name="Rusch M."/>
            <person name="Soni P."/>
            <person name="Mayhew G.F."/>
            <person name="Fouts D.E."/>
            <person name="Gill S.R."/>
            <person name="Blattner F.R."/>
            <person name="Keen N.T."/>
            <person name="Perna N.T."/>
        </authorList>
    </citation>
    <scope>NUCLEOTIDE SEQUENCE [LARGE SCALE GENOMIC DNA]</scope>
    <source>
        <strain evidence="1 2">3937</strain>
    </source>
</reference>
<dbReference type="AlphaFoldDB" id="E0SMK2"/>
<protein>
    <submittedName>
        <fullName evidence="1">Uncharacterized protein</fullName>
    </submittedName>
</protein>
<dbReference type="EMBL" id="CP002038">
    <property type="protein sequence ID" value="ADM96949.1"/>
    <property type="molecule type" value="Genomic_DNA"/>
</dbReference>
<dbReference type="HOGENOM" id="CLU_1956096_0_0_6"/>